<keyword evidence="4" id="KW-1185">Reference proteome</keyword>
<reference evidence="2 4" key="1">
    <citation type="journal article" date="2011" name="Nature">
        <title>The Medicago genome provides insight into the evolution of rhizobial symbioses.</title>
        <authorList>
            <person name="Young N.D."/>
            <person name="Debelle F."/>
            <person name="Oldroyd G.E."/>
            <person name="Geurts R."/>
            <person name="Cannon S.B."/>
            <person name="Udvardi M.K."/>
            <person name="Benedito V.A."/>
            <person name="Mayer K.F."/>
            <person name="Gouzy J."/>
            <person name="Schoof H."/>
            <person name="Van de Peer Y."/>
            <person name="Proost S."/>
            <person name="Cook D.R."/>
            <person name="Meyers B.C."/>
            <person name="Spannagl M."/>
            <person name="Cheung F."/>
            <person name="De Mita S."/>
            <person name="Krishnakumar V."/>
            <person name="Gundlach H."/>
            <person name="Zhou S."/>
            <person name="Mudge J."/>
            <person name="Bharti A.K."/>
            <person name="Murray J.D."/>
            <person name="Naoumkina M.A."/>
            <person name="Rosen B."/>
            <person name="Silverstein K.A."/>
            <person name="Tang H."/>
            <person name="Rombauts S."/>
            <person name="Zhao P.X."/>
            <person name="Zhou P."/>
            <person name="Barbe V."/>
            <person name="Bardou P."/>
            <person name="Bechner M."/>
            <person name="Bellec A."/>
            <person name="Berger A."/>
            <person name="Berges H."/>
            <person name="Bidwell S."/>
            <person name="Bisseling T."/>
            <person name="Choisne N."/>
            <person name="Couloux A."/>
            <person name="Denny R."/>
            <person name="Deshpande S."/>
            <person name="Dai X."/>
            <person name="Doyle J.J."/>
            <person name="Dudez A.M."/>
            <person name="Farmer A.D."/>
            <person name="Fouteau S."/>
            <person name="Franken C."/>
            <person name="Gibelin C."/>
            <person name="Gish J."/>
            <person name="Goldstein S."/>
            <person name="Gonzalez A.J."/>
            <person name="Green P.J."/>
            <person name="Hallab A."/>
            <person name="Hartog M."/>
            <person name="Hua A."/>
            <person name="Humphray S.J."/>
            <person name="Jeong D.H."/>
            <person name="Jing Y."/>
            <person name="Jocker A."/>
            <person name="Kenton S.M."/>
            <person name="Kim D.J."/>
            <person name="Klee K."/>
            <person name="Lai H."/>
            <person name="Lang C."/>
            <person name="Lin S."/>
            <person name="Macmil S.L."/>
            <person name="Magdelenat G."/>
            <person name="Matthews L."/>
            <person name="McCorrison J."/>
            <person name="Monaghan E.L."/>
            <person name="Mun J.H."/>
            <person name="Najar F.Z."/>
            <person name="Nicholson C."/>
            <person name="Noirot C."/>
            <person name="O'Bleness M."/>
            <person name="Paule C.R."/>
            <person name="Poulain J."/>
            <person name="Prion F."/>
            <person name="Qin B."/>
            <person name="Qu C."/>
            <person name="Retzel E.F."/>
            <person name="Riddle C."/>
            <person name="Sallet E."/>
            <person name="Samain S."/>
            <person name="Samson N."/>
            <person name="Sanders I."/>
            <person name="Saurat O."/>
            <person name="Scarpelli C."/>
            <person name="Schiex T."/>
            <person name="Segurens B."/>
            <person name="Severin A.J."/>
            <person name="Sherrier D.J."/>
            <person name="Shi R."/>
            <person name="Sims S."/>
            <person name="Singer S.R."/>
            <person name="Sinharoy S."/>
            <person name="Sterck L."/>
            <person name="Viollet A."/>
            <person name="Wang B.B."/>
            <person name="Wang K."/>
            <person name="Wang M."/>
            <person name="Wang X."/>
            <person name="Warfsmann J."/>
            <person name="Weissenbach J."/>
            <person name="White D.D."/>
            <person name="White J.D."/>
            <person name="Wiley G.B."/>
            <person name="Wincker P."/>
            <person name="Xing Y."/>
            <person name="Yang L."/>
            <person name="Yao Z."/>
            <person name="Ying F."/>
            <person name="Zhai J."/>
            <person name="Zhou L."/>
            <person name="Zuber A."/>
            <person name="Denarie J."/>
            <person name="Dixon R.A."/>
            <person name="May G.D."/>
            <person name="Schwartz D.C."/>
            <person name="Rogers J."/>
            <person name="Quetier F."/>
            <person name="Town C.D."/>
            <person name="Roe B.A."/>
        </authorList>
    </citation>
    <scope>NUCLEOTIDE SEQUENCE [LARGE SCALE GENOMIC DNA]</scope>
    <source>
        <strain evidence="2">A17</strain>
        <strain evidence="3 4">cv. Jemalong A17</strain>
    </source>
</reference>
<dbReference type="EnsemblPlants" id="KEH30541">
    <property type="protein sequence ID" value="KEH30541"/>
    <property type="gene ID" value="MTR_4g074140"/>
</dbReference>
<name>A0A072UMC6_MEDTR</name>
<feature type="region of interest" description="Disordered" evidence="1">
    <location>
        <begin position="43"/>
        <end position="135"/>
    </location>
</feature>
<dbReference type="PANTHER" id="PTHR36756">
    <property type="entry name" value="EXPRESSED PROTEIN"/>
    <property type="match status" value="1"/>
</dbReference>
<feature type="compositionally biased region" description="Polar residues" evidence="1">
    <location>
        <begin position="205"/>
        <end position="231"/>
    </location>
</feature>
<protein>
    <submittedName>
        <fullName evidence="2 3">Uncharacterized protein</fullName>
    </submittedName>
</protein>
<proteinExistence type="predicted"/>
<evidence type="ECO:0000313" key="4">
    <source>
        <dbReference type="Proteomes" id="UP000002051"/>
    </source>
</evidence>
<dbReference type="PANTHER" id="PTHR36756:SF1">
    <property type="entry name" value="EXPRESSED PROTEIN"/>
    <property type="match status" value="1"/>
</dbReference>
<dbReference type="HOGENOM" id="CLU_974574_0_0_1"/>
<evidence type="ECO:0000313" key="2">
    <source>
        <dbReference type="EMBL" id="KEH30541.1"/>
    </source>
</evidence>
<reference evidence="3" key="3">
    <citation type="submission" date="2015-04" db="UniProtKB">
        <authorList>
            <consortium name="EnsemblPlants"/>
        </authorList>
    </citation>
    <scope>IDENTIFICATION</scope>
    <source>
        <strain evidence="3">cv. Jemalong A17</strain>
    </source>
</reference>
<reference evidence="2 4" key="2">
    <citation type="journal article" date="2014" name="BMC Genomics">
        <title>An improved genome release (version Mt4.0) for the model legume Medicago truncatula.</title>
        <authorList>
            <person name="Tang H."/>
            <person name="Krishnakumar V."/>
            <person name="Bidwell S."/>
            <person name="Rosen B."/>
            <person name="Chan A."/>
            <person name="Zhou S."/>
            <person name="Gentzbittel L."/>
            <person name="Childs K.L."/>
            <person name="Yandell M."/>
            <person name="Gundlach H."/>
            <person name="Mayer K.F."/>
            <person name="Schwartz D.C."/>
            <person name="Town C.D."/>
        </authorList>
    </citation>
    <scope>GENOME REANNOTATION</scope>
    <source>
        <strain evidence="2">A17</strain>
        <strain evidence="3 4">cv. Jemalong A17</strain>
    </source>
</reference>
<dbReference type="EMBL" id="CM001220">
    <property type="protein sequence ID" value="KEH30541.1"/>
    <property type="molecule type" value="Genomic_DNA"/>
</dbReference>
<organism evidence="2 4">
    <name type="scientific">Medicago truncatula</name>
    <name type="common">Barrel medic</name>
    <name type="synonym">Medicago tribuloides</name>
    <dbReference type="NCBI Taxonomy" id="3880"/>
    <lineage>
        <taxon>Eukaryota</taxon>
        <taxon>Viridiplantae</taxon>
        <taxon>Streptophyta</taxon>
        <taxon>Embryophyta</taxon>
        <taxon>Tracheophyta</taxon>
        <taxon>Spermatophyta</taxon>
        <taxon>Magnoliopsida</taxon>
        <taxon>eudicotyledons</taxon>
        <taxon>Gunneridae</taxon>
        <taxon>Pentapetalae</taxon>
        <taxon>rosids</taxon>
        <taxon>fabids</taxon>
        <taxon>Fabales</taxon>
        <taxon>Fabaceae</taxon>
        <taxon>Papilionoideae</taxon>
        <taxon>50 kb inversion clade</taxon>
        <taxon>NPAAA clade</taxon>
        <taxon>Hologalegina</taxon>
        <taxon>IRL clade</taxon>
        <taxon>Trifolieae</taxon>
        <taxon>Medicago</taxon>
    </lineage>
</organism>
<sequence length="250" mass="27519">MLSIGMNNCVEGRKRQLPSWMKKPVGVRVIDGIAYGPSSMMPKVDASHESDSGNVVAADVKKIDRKKETIKRKSNSSAKGEVKGKKKLDQQNEMGEGDGDVNEKKKKKAIKSKDRAPRCSIKKRGNLEDLSRGGSDDVCPVQLSSDYDMELTVEDLMAIAEQYVKDCEDKELQETSSRQCEPKWQFPATAEAGTTLDSLRENKKPSSSVREALYNSSPTTGDVIPTSTSQIGHPAQDMLDVFLGPLLRNL</sequence>
<feature type="compositionally biased region" description="Basic and acidic residues" evidence="1">
    <location>
        <begin position="125"/>
        <end position="135"/>
    </location>
</feature>
<evidence type="ECO:0000313" key="3">
    <source>
        <dbReference type="EnsemblPlants" id="KEH30541"/>
    </source>
</evidence>
<feature type="compositionally biased region" description="Basic and acidic residues" evidence="1">
    <location>
        <begin position="80"/>
        <end position="90"/>
    </location>
</feature>
<feature type="region of interest" description="Disordered" evidence="1">
    <location>
        <begin position="175"/>
        <end position="235"/>
    </location>
</feature>
<accession>A0A072UMC6</accession>
<dbReference type="OrthoDB" id="1938010at2759"/>
<gene>
    <name evidence="3" type="primary">25492815</name>
    <name evidence="2" type="ordered locus">MTR_4g074140</name>
</gene>
<evidence type="ECO:0000256" key="1">
    <source>
        <dbReference type="SAM" id="MobiDB-lite"/>
    </source>
</evidence>
<dbReference type="AlphaFoldDB" id="A0A072UMC6"/>
<dbReference type="Proteomes" id="UP000002051">
    <property type="component" value="Chromosome 4"/>
</dbReference>